<feature type="transmembrane region" description="Helical" evidence="1">
    <location>
        <begin position="16"/>
        <end position="34"/>
    </location>
</feature>
<protein>
    <recommendedName>
        <fullName evidence="4">Toxin CptA</fullName>
    </recommendedName>
</protein>
<feature type="transmembrane region" description="Helical" evidence="1">
    <location>
        <begin position="40"/>
        <end position="56"/>
    </location>
</feature>
<proteinExistence type="predicted"/>
<reference evidence="2 3" key="1">
    <citation type="submission" date="2020-08" db="EMBL/GenBank/DDBJ databases">
        <title>Description of Xenorhabdus lircayensis sp. nov., the symbiotic bacterium associated with the entomopathogenic nematode Steirnernema unicornum.</title>
        <authorList>
            <person name="Castaneda-Alvarez C."/>
            <person name="Prodan S."/>
            <person name="Zamorano A."/>
            <person name="San-Blas E."/>
            <person name="Aballay E."/>
        </authorList>
    </citation>
    <scope>NUCLEOTIDE SEQUENCE [LARGE SCALE GENOMIC DNA]</scope>
    <source>
        <strain evidence="2 3">VLS</strain>
    </source>
</reference>
<name>A0ABS0UAP1_9GAMM</name>
<keyword evidence="1" id="KW-1133">Transmembrane helix</keyword>
<sequence length="142" mass="16435">MVLWNSKLRISRHTHLFSTSVHGGVAVAALLAPWSVNGVSFWLPLLAIIMISWAWSRKNIRQCQGRLVLFRGNKVHWQKAAWSIAQPPWFNRYGMVVILHAFGRAEENSYHPTPIRLWLAADSVSPEAWRHLNQLMRQYPDI</sequence>
<keyword evidence="3" id="KW-1185">Reference proteome</keyword>
<organism evidence="2 3">
    <name type="scientific">Xenorhabdus lircayensis</name>
    <dbReference type="NCBI Taxonomy" id="2763499"/>
    <lineage>
        <taxon>Bacteria</taxon>
        <taxon>Pseudomonadati</taxon>
        <taxon>Pseudomonadota</taxon>
        <taxon>Gammaproteobacteria</taxon>
        <taxon>Enterobacterales</taxon>
        <taxon>Morganellaceae</taxon>
        <taxon>Xenorhabdus</taxon>
    </lineage>
</organism>
<accession>A0ABS0UAP1</accession>
<evidence type="ECO:0008006" key="4">
    <source>
        <dbReference type="Google" id="ProtNLM"/>
    </source>
</evidence>
<comment type="caution">
    <text evidence="2">The sequence shown here is derived from an EMBL/GenBank/DDBJ whole genome shotgun (WGS) entry which is preliminary data.</text>
</comment>
<dbReference type="InterPro" id="IPR009883">
    <property type="entry name" value="YgfX"/>
</dbReference>
<dbReference type="RefSeq" id="WP_198690798.1">
    <property type="nucleotide sequence ID" value="NZ_CAWPUD010000053.1"/>
</dbReference>
<evidence type="ECO:0000313" key="2">
    <source>
        <dbReference type="EMBL" id="MBI6550028.1"/>
    </source>
</evidence>
<dbReference type="Pfam" id="PF07254">
    <property type="entry name" value="Cpta_toxin"/>
    <property type="match status" value="1"/>
</dbReference>
<evidence type="ECO:0000313" key="3">
    <source>
        <dbReference type="Proteomes" id="UP000696184"/>
    </source>
</evidence>
<gene>
    <name evidence="2" type="ORF">H8A87_15275</name>
</gene>
<keyword evidence="1" id="KW-0812">Transmembrane</keyword>
<evidence type="ECO:0000256" key="1">
    <source>
        <dbReference type="SAM" id="Phobius"/>
    </source>
</evidence>
<dbReference type="EMBL" id="JACOII010000053">
    <property type="protein sequence ID" value="MBI6550028.1"/>
    <property type="molecule type" value="Genomic_DNA"/>
</dbReference>
<dbReference type="Proteomes" id="UP000696184">
    <property type="component" value="Unassembled WGS sequence"/>
</dbReference>
<keyword evidence="1" id="KW-0472">Membrane</keyword>